<accession>A0A845M8H1</accession>
<dbReference type="InterPro" id="IPR050445">
    <property type="entry name" value="Bact_polysacc_biosynth/exp"/>
</dbReference>
<gene>
    <name evidence="4" type="ORF">GQE99_06055</name>
</gene>
<evidence type="ECO:0000256" key="3">
    <source>
        <dbReference type="SAM" id="Phobius"/>
    </source>
</evidence>
<name>A0A845M8H1_9RHOB</name>
<dbReference type="EMBL" id="WTUX01000010">
    <property type="protein sequence ID" value="MZR12581.1"/>
    <property type="molecule type" value="Genomic_DNA"/>
</dbReference>
<reference evidence="4 5" key="1">
    <citation type="submission" date="2019-12" db="EMBL/GenBank/DDBJ databases">
        <title>Maritimibacter sp. nov. sp. isolated from sea sand.</title>
        <authorList>
            <person name="Kim J."/>
            <person name="Jeong S.E."/>
            <person name="Jung H.S."/>
            <person name="Jeon C.O."/>
        </authorList>
    </citation>
    <scope>NUCLEOTIDE SEQUENCE [LARGE SCALE GENOMIC DNA]</scope>
    <source>
        <strain evidence="4 5">DP07</strain>
    </source>
</reference>
<evidence type="ECO:0000313" key="5">
    <source>
        <dbReference type="Proteomes" id="UP000467322"/>
    </source>
</evidence>
<dbReference type="PANTHER" id="PTHR32309">
    <property type="entry name" value="TYROSINE-PROTEIN KINASE"/>
    <property type="match status" value="1"/>
</dbReference>
<evidence type="ECO:0000256" key="2">
    <source>
        <dbReference type="SAM" id="MobiDB-lite"/>
    </source>
</evidence>
<keyword evidence="3" id="KW-0812">Transmembrane</keyword>
<feature type="region of interest" description="Disordered" evidence="2">
    <location>
        <begin position="311"/>
        <end position="331"/>
    </location>
</feature>
<evidence type="ECO:0008006" key="6">
    <source>
        <dbReference type="Google" id="ProtNLM"/>
    </source>
</evidence>
<sequence>MAMAPDGQTPEKKAEQPEGDAKPAAKKPQQLHVVNANEAAKRTYKAQRRRRIITIASFVMLVVIPAILASVYWFAFAADRYAVETKFAVRSPTNSVPSGDLLSMMTTMSSAGSTMSDSYMLVEFVESRDLIERLQDKVDLREIYNTEQADFLTRLKDDASPEELRSYLDRWVSIYFDTSSQILTLEVQAFSPENARALSAAILEISSDLVNEVSEQARFDSMESAEREVARVEQQLEEHRRAMVSFRDERQDINPEASAGAQVQLLGQLETQLATARTRLNSLLNYLSEDAPTVRVLKNEIQSLERQLSDQRERLGTGDNGGRVVSEDGSGEENLTMSERLGVYEGLAVDLEFLQQAYVSALASREAARLEADRQQRYIASFVRPTLPQDPTYPKPVRNILVFIAFATMLWGIVLMVFYVVREHAT</sequence>
<dbReference type="Proteomes" id="UP000467322">
    <property type="component" value="Unassembled WGS sequence"/>
</dbReference>
<keyword evidence="1" id="KW-0175">Coiled coil</keyword>
<protein>
    <recommendedName>
        <fullName evidence="6">Capsular polysaccharide transport system permease protein</fullName>
    </recommendedName>
</protein>
<feature type="transmembrane region" description="Helical" evidence="3">
    <location>
        <begin position="400"/>
        <end position="421"/>
    </location>
</feature>
<feature type="compositionally biased region" description="Basic and acidic residues" evidence="2">
    <location>
        <begin position="9"/>
        <end position="23"/>
    </location>
</feature>
<comment type="caution">
    <text evidence="4">The sequence shown here is derived from an EMBL/GenBank/DDBJ whole genome shotgun (WGS) entry which is preliminary data.</text>
</comment>
<dbReference type="PANTHER" id="PTHR32309:SF13">
    <property type="entry name" value="FERRIC ENTEROBACTIN TRANSPORT PROTEIN FEPE"/>
    <property type="match status" value="1"/>
</dbReference>
<feature type="coiled-coil region" evidence="1">
    <location>
        <begin position="222"/>
        <end position="249"/>
    </location>
</feature>
<keyword evidence="3" id="KW-1133">Transmembrane helix</keyword>
<organism evidence="4 5">
    <name type="scientific">Maritimibacter harenae</name>
    <dbReference type="NCBI Taxonomy" id="2606218"/>
    <lineage>
        <taxon>Bacteria</taxon>
        <taxon>Pseudomonadati</taxon>
        <taxon>Pseudomonadota</taxon>
        <taxon>Alphaproteobacteria</taxon>
        <taxon>Rhodobacterales</taxon>
        <taxon>Roseobacteraceae</taxon>
        <taxon>Maritimibacter</taxon>
    </lineage>
</organism>
<dbReference type="GO" id="GO:0004713">
    <property type="term" value="F:protein tyrosine kinase activity"/>
    <property type="evidence" value="ECO:0007669"/>
    <property type="project" value="TreeGrafter"/>
</dbReference>
<evidence type="ECO:0000313" key="4">
    <source>
        <dbReference type="EMBL" id="MZR12581.1"/>
    </source>
</evidence>
<dbReference type="AlphaFoldDB" id="A0A845M8H1"/>
<keyword evidence="5" id="KW-1185">Reference proteome</keyword>
<dbReference type="RefSeq" id="WP_161350692.1">
    <property type="nucleotide sequence ID" value="NZ_WTUX01000010.1"/>
</dbReference>
<feature type="transmembrane region" description="Helical" evidence="3">
    <location>
        <begin position="52"/>
        <end position="75"/>
    </location>
</feature>
<proteinExistence type="predicted"/>
<keyword evidence="3" id="KW-0472">Membrane</keyword>
<evidence type="ECO:0000256" key="1">
    <source>
        <dbReference type="SAM" id="Coils"/>
    </source>
</evidence>
<feature type="region of interest" description="Disordered" evidence="2">
    <location>
        <begin position="1"/>
        <end position="29"/>
    </location>
</feature>
<dbReference type="GO" id="GO:0005886">
    <property type="term" value="C:plasma membrane"/>
    <property type="evidence" value="ECO:0007669"/>
    <property type="project" value="TreeGrafter"/>
</dbReference>